<dbReference type="Gene3D" id="3.10.10.10">
    <property type="entry name" value="HIV Type 1 Reverse Transcriptase, subunit A, domain 1"/>
    <property type="match status" value="1"/>
</dbReference>
<evidence type="ECO:0000256" key="5">
    <source>
        <dbReference type="ARBA" id="ARBA00022695"/>
    </source>
</evidence>
<evidence type="ECO:0000313" key="11">
    <source>
        <dbReference type="EMBL" id="KAJ1191024.1"/>
    </source>
</evidence>
<dbReference type="PANTHER" id="PTHR24559:SF454">
    <property type="entry name" value="RIBONUCLEASE H"/>
    <property type="match status" value="1"/>
</dbReference>
<dbReference type="EC" id="3.1.26.4" evidence="2"/>
<dbReference type="GO" id="GO:0004523">
    <property type="term" value="F:RNA-DNA hybrid ribonuclease activity"/>
    <property type="evidence" value="ECO:0007669"/>
    <property type="project" value="UniProtKB-EC"/>
</dbReference>
<dbReference type="GO" id="GO:0006508">
    <property type="term" value="P:proteolysis"/>
    <property type="evidence" value="ECO:0007669"/>
    <property type="project" value="UniProtKB-KW"/>
</dbReference>
<evidence type="ECO:0000256" key="1">
    <source>
        <dbReference type="ARBA" id="ARBA00010879"/>
    </source>
</evidence>
<dbReference type="InterPro" id="IPR043128">
    <property type="entry name" value="Rev_trsase/Diguanyl_cyclase"/>
</dbReference>
<dbReference type="PANTHER" id="PTHR24559">
    <property type="entry name" value="TRANSPOSON TY3-I GAG-POL POLYPROTEIN"/>
    <property type="match status" value="1"/>
</dbReference>
<keyword evidence="3" id="KW-0645">Protease</keyword>
<evidence type="ECO:0000256" key="7">
    <source>
        <dbReference type="ARBA" id="ARBA00022759"/>
    </source>
</evidence>
<evidence type="ECO:0000256" key="6">
    <source>
        <dbReference type="ARBA" id="ARBA00022722"/>
    </source>
</evidence>
<evidence type="ECO:0000256" key="2">
    <source>
        <dbReference type="ARBA" id="ARBA00012180"/>
    </source>
</evidence>
<proteinExistence type="inferred from homology"/>
<dbReference type="Pfam" id="PF00078">
    <property type="entry name" value="RVT_1"/>
    <property type="match status" value="1"/>
</dbReference>
<reference evidence="11" key="1">
    <citation type="journal article" date="2022" name="bioRxiv">
        <title>Sequencing and chromosome-scale assembly of the giantPleurodeles waltlgenome.</title>
        <authorList>
            <person name="Brown T."/>
            <person name="Elewa A."/>
            <person name="Iarovenko S."/>
            <person name="Subramanian E."/>
            <person name="Araus A.J."/>
            <person name="Petzold A."/>
            <person name="Susuki M."/>
            <person name="Suzuki K.-i.T."/>
            <person name="Hayashi T."/>
            <person name="Toyoda A."/>
            <person name="Oliveira C."/>
            <person name="Osipova E."/>
            <person name="Leigh N.D."/>
            <person name="Simon A."/>
            <person name="Yun M.H."/>
        </authorList>
    </citation>
    <scope>NUCLEOTIDE SEQUENCE</scope>
    <source>
        <strain evidence="11">20211129_DDA</strain>
        <tissue evidence="11">Liver</tissue>
    </source>
</reference>
<dbReference type="InterPro" id="IPR000477">
    <property type="entry name" value="RT_dom"/>
</dbReference>
<accession>A0AAV7URD6</accession>
<keyword evidence="9" id="KW-0695">RNA-directed DNA polymerase</keyword>
<dbReference type="Gene3D" id="3.30.70.270">
    <property type="match status" value="1"/>
</dbReference>
<keyword evidence="5" id="KW-0548">Nucleotidyltransferase</keyword>
<dbReference type="EMBL" id="JANPWB010000004">
    <property type="protein sequence ID" value="KAJ1191024.1"/>
    <property type="molecule type" value="Genomic_DNA"/>
</dbReference>
<dbReference type="GO" id="GO:0003964">
    <property type="term" value="F:RNA-directed DNA polymerase activity"/>
    <property type="evidence" value="ECO:0007669"/>
    <property type="project" value="UniProtKB-KW"/>
</dbReference>
<keyword evidence="7" id="KW-0255">Endonuclease</keyword>
<sequence length="54" mass="5901">KLGKAKYMSTLDLTKGYWQIPLAQADKEKTAFSTSSGLYHFNVLPFGLHGAPAT</sequence>
<keyword evidence="12" id="KW-1185">Reference proteome</keyword>
<evidence type="ECO:0000256" key="8">
    <source>
        <dbReference type="ARBA" id="ARBA00022801"/>
    </source>
</evidence>
<keyword evidence="4" id="KW-0808">Transferase</keyword>
<evidence type="ECO:0000313" key="12">
    <source>
        <dbReference type="Proteomes" id="UP001066276"/>
    </source>
</evidence>
<dbReference type="FunFam" id="3.10.10.10:FF:000007">
    <property type="entry name" value="Retrovirus-related Pol polyprotein from transposon 17.6-like Protein"/>
    <property type="match status" value="1"/>
</dbReference>
<keyword evidence="6" id="KW-0540">Nuclease</keyword>
<dbReference type="SUPFAM" id="SSF56672">
    <property type="entry name" value="DNA/RNA polymerases"/>
    <property type="match status" value="1"/>
</dbReference>
<comment type="similarity">
    <text evidence="1">Belongs to the beta type-B retroviral polymerase family. HERV class-II K(HML-2) pol subfamily.</text>
</comment>
<name>A0AAV7URD6_PLEWA</name>
<dbReference type="Proteomes" id="UP001066276">
    <property type="component" value="Chromosome 2_2"/>
</dbReference>
<dbReference type="InterPro" id="IPR053134">
    <property type="entry name" value="RNA-dir_DNA_polymerase"/>
</dbReference>
<evidence type="ECO:0000256" key="4">
    <source>
        <dbReference type="ARBA" id="ARBA00022679"/>
    </source>
</evidence>
<organism evidence="11 12">
    <name type="scientific">Pleurodeles waltl</name>
    <name type="common">Iberian ribbed newt</name>
    <dbReference type="NCBI Taxonomy" id="8319"/>
    <lineage>
        <taxon>Eukaryota</taxon>
        <taxon>Metazoa</taxon>
        <taxon>Chordata</taxon>
        <taxon>Craniata</taxon>
        <taxon>Vertebrata</taxon>
        <taxon>Euteleostomi</taxon>
        <taxon>Amphibia</taxon>
        <taxon>Batrachia</taxon>
        <taxon>Caudata</taxon>
        <taxon>Salamandroidea</taxon>
        <taxon>Salamandridae</taxon>
        <taxon>Pleurodelinae</taxon>
        <taxon>Pleurodeles</taxon>
    </lineage>
</organism>
<keyword evidence="8" id="KW-0378">Hydrolase</keyword>
<evidence type="ECO:0000256" key="3">
    <source>
        <dbReference type="ARBA" id="ARBA00022670"/>
    </source>
</evidence>
<dbReference type="GO" id="GO:0008233">
    <property type="term" value="F:peptidase activity"/>
    <property type="evidence" value="ECO:0007669"/>
    <property type="project" value="UniProtKB-KW"/>
</dbReference>
<dbReference type="InterPro" id="IPR043502">
    <property type="entry name" value="DNA/RNA_pol_sf"/>
</dbReference>
<dbReference type="AlphaFoldDB" id="A0AAV7URD6"/>
<evidence type="ECO:0000259" key="10">
    <source>
        <dbReference type="Pfam" id="PF00078"/>
    </source>
</evidence>
<feature type="non-terminal residue" evidence="11">
    <location>
        <position position="1"/>
    </location>
</feature>
<feature type="domain" description="Reverse transcriptase" evidence="10">
    <location>
        <begin position="2"/>
        <end position="53"/>
    </location>
</feature>
<feature type="non-terminal residue" evidence="11">
    <location>
        <position position="54"/>
    </location>
</feature>
<protein>
    <recommendedName>
        <fullName evidence="2">ribonuclease H</fullName>
        <ecNumber evidence="2">3.1.26.4</ecNumber>
    </recommendedName>
</protein>
<gene>
    <name evidence="11" type="ORF">NDU88_000341</name>
</gene>
<evidence type="ECO:0000256" key="9">
    <source>
        <dbReference type="ARBA" id="ARBA00022918"/>
    </source>
</evidence>
<comment type="caution">
    <text evidence="11">The sequence shown here is derived from an EMBL/GenBank/DDBJ whole genome shotgun (WGS) entry which is preliminary data.</text>
</comment>